<dbReference type="InterPro" id="IPR014349">
    <property type="entry name" value="Rieske_Fe-S_prot"/>
</dbReference>
<protein>
    <submittedName>
        <fullName evidence="8">Ubiquinol-cytochrome c reductase iron-sulfur subunit</fullName>
    </submittedName>
</protein>
<proteinExistence type="predicted"/>
<keyword evidence="4" id="KW-0411">Iron-sulfur</keyword>
<accession>A0ABV6Z4W4</accession>
<dbReference type="Pfam" id="PF00355">
    <property type="entry name" value="Rieske"/>
    <property type="match status" value="1"/>
</dbReference>
<dbReference type="PROSITE" id="PS51296">
    <property type="entry name" value="RIESKE"/>
    <property type="match status" value="1"/>
</dbReference>
<organism evidence="8 9">
    <name type="scientific">candidate division CSSED10-310 bacterium</name>
    <dbReference type="NCBI Taxonomy" id="2855610"/>
    <lineage>
        <taxon>Bacteria</taxon>
        <taxon>Bacteria division CSSED10-310</taxon>
    </lineage>
</organism>
<dbReference type="Gene3D" id="2.102.10.10">
    <property type="entry name" value="Rieske [2Fe-2S] iron-sulphur domain"/>
    <property type="match status" value="1"/>
</dbReference>
<name>A0ABV6Z4W4_UNCC1</name>
<keyword evidence="2" id="KW-0479">Metal-binding</keyword>
<evidence type="ECO:0000256" key="5">
    <source>
        <dbReference type="ARBA" id="ARBA00023157"/>
    </source>
</evidence>
<dbReference type="EMBL" id="JBHPBY010000485">
    <property type="protein sequence ID" value="MFC1853378.1"/>
    <property type="molecule type" value="Genomic_DNA"/>
</dbReference>
<evidence type="ECO:0000256" key="2">
    <source>
        <dbReference type="ARBA" id="ARBA00022723"/>
    </source>
</evidence>
<evidence type="ECO:0000259" key="7">
    <source>
        <dbReference type="PROSITE" id="PS51296"/>
    </source>
</evidence>
<dbReference type="InterPro" id="IPR005805">
    <property type="entry name" value="Rieske_Fe-S_prot_C"/>
</dbReference>
<sequence>MVGRYISFPLRAKRRIIFPLSEFQNEGVFHQSPVYLIIAEAKIKAVTDVCPHLGCQVNYHRDQEKFVCPCHGSTFDGRGHYLSGPARTDLRSLSWTRTNDQIEVSQK</sequence>
<dbReference type="InterPro" id="IPR017941">
    <property type="entry name" value="Rieske_2Fe-2S"/>
</dbReference>
<keyword evidence="1" id="KW-0001">2Fe-2S</keyword>
<dbReference type="PRINTS" id="PR00162">
    <property type="entry name" value="RIESKE"/>
</dbReference>
<evidence type="ECO:0000256" key="3">
    <source>
        <dbReference type="ARBA" id="ARBA00023004"/>
    </source>
</evidence>
<dbReference type="InterPro" id="IPR036922">
    <property type="entry name" value="Rieske_2Fe-2S_sf"/>
</dbReference>
<evidence type="ECO:0000313" key="8">
    <source>
        <dbReference type="EMBL" id="MFC1853378.1"/>
    </source>
</evidence>
<dbReference type="PANTHER" id="PTHR10134">
    <property type="entry name" value="CYTOCHROME B-C1 COMPLEX SUBUNIT RIESKE, MITOCHONDRIAL"/>
    <property type="match status" value="1"/>
</dbReference>
<comment type="caution">
    <text evidence="8">The sequence shown here is derived from an EMBL/GenBank/DDBJ whole genome shotgun (WGS) entry which is preliminary data.</text>
</comment>
<dbReference type="CDD" id="cd03467">
    <property type="entry name" value="Rieske"/>
    <property type="match status" value="1"/>
</dbReference>
<reference evidence="8 9" key="1">
    <citation type="submission" date="2024-09" db="EMBL/GenBank/DDBJ databases">
        <title>Laminarin stimulates single cell rates of sulfate reduction while oxygen inhibits transcriptomic activity in coastal marine sediment.</title>
        <authorList>
            <person name="Lindsay M."/>
            <person name="Orcutt B."/>
            <person name="Emerson D."/>
            <person name="Stepanauskas R."/>
            <person name="D'Angelo T."/>
        </authorList>
    </citation>
    <scope>NUCLEOTIDE SEQUENCE [LARGE SCALE GENOMIC DNA]</scope>
    <source>
        <strain evidence="8">SAG AM-311-K15</strain>
    </source>
</reference>
<feature type="domain" description="Rieske" evidence="7">
    <location>
        <begin position="15"/>
        <end position="104"/>
    </location>
</feature>
<keyword evidence="3" id="KW-0408">Iron</keyword>
<evidence type="ECO:0000313" key="9">
    <source>
        <dbReference type="Proteomes" id="UP001594351"/>
    </source>
</evidence>
<comment type="cofactor">
    <cofactor evidence="6">
        <name>[2Fe-2S] cluster</name>
        <dbReference type="ChEBI" id="CHEBI:190135"/>
    </cofactor>
</comment>
<evidence type="ECO:0000256" key="1">
    <source>
        <dbReference type="ARBA" id="ARBA00022714"/>
    </source>
</evidence>
<gene>
    <name evidence="8" type="ORF">ACFL27_24540</name>
</gene>
<dbReference type="SUPFAM" id="SSF50022">
    <property type="entry name" value="ISP domain"/>
    <property type="match status" value="1"/>
</dbReference>
<keyword evidence="5" id="KW-1015">Disulfide bond</keyword>
<keyword evidence="9" id="KW-1185">Reference proteome</keyword>
<evidence type="ECO:0000256" key="6">
    <source>
        <dbReference type="ARBA" id="ARBA00034078"/>
    </source>
</evidence>
<evidence type="ECO:0000256" key="4">
    <source>
        <dbReference type="ARBA" id="ARBA00023014"/>
    </source>
</evidence>
<dbReference type="Proteomes" id="UP001594351">
    <property type="component" value="Unassembled WGS sequence"/>
</dbReference>